<dbReference type="GO" id="GO:0003824">
    <property type="term" value="F:catalytic activity"/>
    <property type="evidence" value="ECO:0007669"/>
    <property type="project" value="InterPro"/>
</dbReference>
<protein>
    <submittedName>
        <fullName evidence="4">FAD/FMN-dependent dehydrogenase</fullName>
    </submittedName>
</protein>
<dbReference type="Pfam" id="PF01565">
    <property type="entry name" value="FAD_binding_4"/>
    <property type="match status" value="1"/>
</dbReference>
<gene>
    <name evidence="4" type="ORF">OP10G_1741</name>
</gene>
<dbReference type="SUPFAM" id="SSF56176">
    <property type="entry name" value="FAD-binding/transporter-associated domain-like"/>
    <property type="match status" value="1"/>
</dbReference>
<dbReference type="PANTHER" id="PTHR11748">
    <property type="entry name" value="D-LACTATE DEHYDROGENASE"/>
    <property type="match status" value="1"/>
</dbReference>
<dbReference type="eggNOG" id="COG0277">
    <property type="taxonomic scope" value="Bacteria"/>
</dbReference>
<evidence type="ECO:0000313" key="5">
    <source>
        <dbReference type="Proteomes" id="UP000027982"/>
    </source>
</evidence>
<evidence type="ECO:0000256" key="2">
    <source>
        <dbReference type="ARBA" id="ARBA00022827"/>
    </source>
</evidence>
<accession>A0A068NU47</accession>
<dbReference type="STRING" id="661478.OP10G_1741"/>
<dbReference type="PROSITE" id="PS51387">
    <property type="entry name" value="FAD_PCMH"/>
    <property type="match status" value="1"/>
</dbReference>
<keyword evidence="2" id="KW-0274">FAD</keyword>
<dbReference type="InterPro" id="IPR016166">
    <property type="entry name" value="FAD-bd_PCMH"/>
</dbReference>
<dbReference type="InterPro" id="IPR006094">
    <property type="entry name" value="Oxid_FAD_bind_N"/>
</dbReference>
<evidence type="ECO:0000256" key="1">
    <source>
        <dbReference type="ARBA" id="ARBA00022630"/>
    </source>
</evidence>
<keyword evidence="5" id="KW-1185">Reference proteome</keyword>
<name>A0A068NU47_FIMGI</name>
<organism evidence="4 5">
    <name type="scientific">Fimbriimonas ginsengisoli Gsoil 348</name>
    <dbReference type="NCBI Taxonomy" id="661478"/>
    <lineage>
        <taxon>Bacteria</taxon>
        <taxon>Bacillati</taxon>
        <taxon>Armatimonadota</taxon>
        <taxon>Fimbriimonadia</taxon>
        <taxon>Fimbriimonadales</taxon>
        <taxon>Fimbriimonadaceae</taxon>
        <taxon>Fimbriimonas</taxon>
    </lineage>
</organism>
<dbReference type="AlphaFoldDB" id="A0A068NU47"/>
<dbReference type="PANTHER" id="PTHR11748:SF103">
    <property type="entry name" value="GLYCOLATE OXIDASE SUBUNIT GLCE"/>
    <property type="match status" value="1"/>
</dbReference>
<dbReference type="InterPro" id="IPR016169">
    <property type="entry name" value="FAD-bd_PCMH_sub2"/>
</dbReference>
<dbReference type="InterPro" id="IPR036318">
    <property type="entry name" value="FAD-bd_PCMH-like_sf"/>
</dbReference>
<keyword evidence="1" id="KW-0285">Flavoprotein</keyword>
<evidence type="ECO:0000313" key="4">
    <source>
        <dbReference type="EMBL" id="AIE85109.1"/>
    </source>
</evidence>
<proteinExistence type="predicted"/>
<feature type="domain" description="FAD-binding PCMH-type" evidence="3">
    <location>
        <begin position="3"/>
        <end position="195"/>
    </location>
</feature>
<dbReference type="RefSeq" id="WP_227625091.1">
    <property type="nucleotide sequence ID" value="NZ_CP007139.1"/>
</dbReference>
<evidence type="ECO:0000259" key="3">
    <source>
        <dbReference type="PROSITE" id="PS51387"/>
    </source>
</evidence>
<dbReference type="Gene3D" id="3.30.465.10">
    <property type="match status" value="1"/>
</dbReference>
<dbReference type="Proteomes" id="UP000027982">
    <property type="component" value="Chromosome"/>
</dbReference>
<dbReference type="InterPro" id="IPR016164">
    <property type="entry name" value="FAD-linked_Oxase-like_C"/>
</dbReference>
<dbReference type="SUPFAM" id="SSF55103">
    <property type="entry name" value="FAD-linked oxidases, C-terminal domain"/>
    <property type="match status" value="1"/>
</dbReference>
<dbReference type="EMBL" id="CP007139">
    <property type="protein sequence ID" value="AIE85109.1"/>
    <property type="molecule type" value="Genomic_DNA"/>
</dbReference>
<dbReference type="GO" id="GO:0071949">
    <property type="term" value="F:FAD binding"/>
    <property type="evidence" value="ECO:0007669"/>
    <property type="project" value="InterPro"/>
</dbReference>
<sequence length="305" mass="33921">MPTPLRKACQVADARNSIEYFQHMIDPIERERIVGALREGMEQIEGDPGYRPPVPRTVRISVRRLRGIVEHHVEDQVVVVRGGTSLKRLQRELQITGQCIPVPPFSEEFPLGGQLGFASLNALIGFNLPHVLEAQCGSWRDWVLGMTVVQADGTIAKGGSQAVKNVAGYDVQKLFIGARGTLGTVAEVILRTYPIKALPTPELVQGAAKSLKFLWIQRVLRTDFSEAIRTAGDDLILADRASSTLWCAVPPERELPRFAHDWVLRSGCGEKNLQITDPIQTKFMRRAKELFDPTHKLNPGEMGIF</sequence>
<dbReference type="KEGG" id="fgi:OP10G_1741"/>
<dbReference type="HOGENOM" id="CLU_911377_0_0_0"/>
<reference evidence="4 5" key="1">
    <citation type="journal article" date="2014" name="PLoS ONE">
        <title>The first complete genome sequence of the class fimbriimonadia in the phylum armatimonadetes.</title>
        <authorList>
            <person name="Hu Z.Y."/>
            <person name="Wang Y.Z."/>
            <person name="Im W.T."/>
            <person name="Wang S.Y."/>
            <person name="Zhao G.P."/>
            <person name="Zheng H.J."/>
            <person name="Quan Z.X."/>
        </authorList>
    </citation>
    <scope>NUCLEOTIDE SEQUENCE [LARGE SCALE GENOMIC DNA]</scope>
    <source>
        <strain evidence="4">Gsoil 348</strain>
    </source>
</reference>